<gene>
    <name evidence="1" type="ORF">BC739_008686</name>
</gene>
<protein>
    <submittedName>
        <fullName evidence="1">Uncharacterized protein</fullName>
    </submittedName>
</protein>
<comment type="caution">
    <text evidence="1">The sequence shown here is derived from an EMBL/GenBank/DDBJ whole genome shotgun (WGS) entry which is preliminary data.</text>
</comment>
<organism evidence="1 2">
    <name type="scientific">Kutzneria viridogrisea</name>
    <dbReference type="NCBI Taxonomy" id="47990"/>
    <lineage>
        <taxon>Bacteria</taxon>
        <taxon>Bacillati</taxon>
        <taxon>Actinomycetota</taxon>
        <taxon>Actinomycetes</taxon>
        <taxon>Pseudonocardiales</taxon>
        <taxon>Pseudonocardiaceae</taxon>
        <taxon>Kutzneria</taxon>
    </lineage>
</organism>
<evidence type="ECO:0000313" key="1">
    <source>
        <dbReference type="EMBL" id="MBA8931434.1"/>
    </source>
</evidence>
<evidence type="ECO:0000313" key="2">
    <source>
        <dbReference type="Proteomes" id="UP000517916"/>
    </source>
</evidence>
<proteinExistence type="predicted"/>
<reference evidence="1 2" key="1">
    <citation type="submission" date="2020-08" db="EMBL/GenBank/DDBJ databases">
        <title>Genomic Encyclopedia of Archaeal and Bacterial Type Strains, Phase II (KMG-II): from individual species to whole genera.</title>
        <authorList>
            <person name="Goeker M."/>
        </authorList>
    </citation>
    <scope>NUCLEOTIDE SEQUENCE [LARGE SCALE GENOMIC DNA]</scope>
    <source>
        <strain evidence="1 2">DSM 43850</strain>
    </source>
</reference>
<dbReference type="RefSeq" id="WP_025361277.1">
    <property type="nucleotide sequence ID" value="NZ_BAAABQ010000009.1"/>
</dbReference>
<keyword evidence="2" id="KW-1185">Reference proteome</keyword>
<dbReference type="EMBL" id="JACJID010000009">
    <property type="protein sequence ID" value="MBA8931434.1"/>
    <property type="molecule type" value="Genomic_DNA"/>
</dbReference>
<name>A0ABR6BY12_9PSEU</name>
<dbReference type="Proteomes" id="UP000517916">
    <property type="component" value="Unassembled WGS sequence"/>
</dbReference>
<accession>A0ABR6BY12</accession>
<sequence length="212" mass="22664">MLVADAVIVSDAPPQVDSTPLRTALAALAGQLPDDLLCTARRWLAEGRTTEVARSVAFAAVHQRVPLTETNQDALVRALLSAGEDPVALRGLAPADHPPALPYTFGLGGWSAEDTVDDAAVAAVSGEPGAEGLWRAWRAPIDGAPWPEPKRVYLVQAAEETDLVALTARAQRAICAAGEPHPQVEIYCYGEQLPAYQYTVRRNGELLWVRPA</sequence>